<comment type="caution">
    <text evidence="2">The sequence shown here is derived from an EMBL/GenBank/DDBJ whole genome shotgun (WGS) entry which is preliminary data.</text>
</comment>
<dbReference type="EMBL" id="QJJK01000027">
    <property type="protein sequence ID" value="PXW50431.1"/>
    <property type="molecule type" value="Genomic_DNA"/>
</dbReference>
<dbReference type="Pfam" id="PF01841">
    <property type="entry name" value="Transglut_core"/>
    <property type="match status" value="1"/>
</dbReference>
<feature type="domain" description="Transglutaminase-like" evidence="1">
    <location>
        <begin position="160"/>
        <end position="225"/>
    </location>
</feature>
<dbReference type="Proteomes" id="UP000248021">
    <property type="component" value="Unassembled WGS sequence"/>
</dbReference>
<evidence type="ECO:0000313" key="2">
    <source>
        <dbReference type="EMBL" id="PXW50431.1"/>
    </source>
</evidence>
<dbReference type="SMART" id="SM00460">
    <property type="entry name" value="TGc"/>
    <property type="match status" value="1"/>
</dbReference>
<reference evidence="2 3" key="1">
    <citation type="submission" date="2018-05" db="EMBL/GenBank/DDBJ databases">
        <title>Genomic Encyclopedia of Type Strains, Phase IV (KMG-IV): sequencing the most valuable type-strain genomes for metagenomic binning, comparative biology and taxonomic classification.</title>
        <authorList>
            <person name="Goeker M."/>
        </authorList>
    </citation>
    <scope>NUCLEOTIDE SEQUENCE [LARGE SCALE GENOMIC DNA]</scope>
    <source>
        <strain evidence="2 3">DSM 6462</strain>
    </source>
</reference>
<name>A0A2V3TST5_9HYPH</name>
<dbReference type="Gene3D" id="3.10.620.30">
    <property type="match status" value="1"/>
</dbReference>
<organism evidence="2 3">
    <name type="scientific">Chelatococcus asaccharovorans</name>
    <dbReference type="NCBI Taxonomy" id="28210"/>
    <lineage>
        <taxon>Bacteria</taxon>
        <taxon>Pseudomonadati</taxon>
        <taxon>Pseudomonadota</taxon>
        <taxon>Alphaproteobacteria</taxon>
        <taxon>Hyphomicrobiales</taxon>
        <taxon>Chelatococcaceae</taxon>
        <taxon>Chelatococcus</taxon>
    </lineage>
</organism>
<proteinExistence type="predicted"/>
<dbReference type="SUPFAM" id="SSF54001">
    <property type="entry name" value="Cysteine proteinases"/>
    <property type="match status" value="1"/>
</dbReference>
<dbReference type="Pfam" id="PF08379">
    <property type="entry name" value="Bact_transglu_N"/>
    <property type="match status" value="1"/>
</dbReference>
<keyword evidence="2" id="KW-0378">Hydrolase</keyword>
<evidence type="ECO:0000313" key="3">
    <source>
        <dbReference type="Proteomes" id="UP000248021"/>
    </source>
</evidence>
<sequence length="276" mass="29764">MRISIAHDTTYAYAIPARAVVQILRLTPRSHEGMRVMRWRVEVDVDGRLRLGEDSLGNITHTLSLAGPVGGVTVSVNGEVETVDTQGVVRGTVERFPDAVYLRTTPLTEADSAIRDFADGLLADNGSDSLSLLHGLLNAIHREIAFDPHPTEVTTTAAEAFAMRRGVCQDLSHIFIAAARHLGIPARYVSGHFMRNDGVTEQDAAHAWVEAKIPDLGWVGFDPTNGISPADAHVRVAIGLDYLGAAPVRGSRYGGGDERMGVKLTVQKAAQWQAQA</sequence>
<dbReference type="PANTHER" id="PTHR33490:SF6">
    <property type="entry name" value="SLL1049 PROTEIN"/>
    <property type="match status" value="1"/>
</dbReference>
<dbReference type="InterPro" id="IPR013589">
    <property type="entry name" value="Bac_transglu_N"/>
</dbReference>
<dbReference type="OrthoDB" id="9804023at2"/>
<dbReference type="InterPro" id="IPR002931">
    <property type="entry name" value="Transglutaminase-like"/>
</dbReference>
<dbReference type="InterPro" id="IPR038765">
    <property type="entry name" value="Papain-like_cys_pep_sf"/>
</dbReference>
<keyword evidence="2" id="KW-0645">Protease</keyword>
<accession>A0A2V3TST5</accession>
<keyword evidence="3" id="KW-1185">Reference proteome</keyword>
<dbReference type="GO" id="GO:0008233">
    <property type="term" value="F:peptidase activity"/>
    <property type="evidence" value="ECO:0007669"/>
    <property type="project" value="UniProtKB-KW"/>
</dbReference>
<dbReference type="RefSeq" id="WP_110378603.1">
    <property type="nucleotide sequence ID" value="NZ_CAKNFM010000006.1"/>
</dbReference>
<evidence type="ECO:0000259" key="1">
    <source>
        <dbReference type="SMART" id="SM00460"/>
    </source>
</evidence>
<dbReference type="AlphaFoldDB" id="A0A2V3TST5"/>
<dbReference type="PANTHER" id="PTHR33490">
    <property type="entry name" value="BLR5614 PROTEIN-RELATED"/>
    <property type="match status" value="1"/>
</dbReference>
<protein>
    <submittedName>
        <fullName evidence="2">Transglutaminase-like putative cysteine protease</fullName>
    </submittedName>
</protein>
<gene>
    <name evidence="2" type="ORF">C7450_1276</name>
</gene>
<dbReference type="GO" id="GO:0006508">
    <property type="term" value="P:proteolysis"/>
    <property type="evidence" value="ECO:0007669"/>
    <property type="project" value="UniProtKB-KW"/>
</dbReference>